<gene>
    <name evidence="3" type="ORF">PHO31112_05016</name>
</gene>
<keyword evidence="2" id="KW-0732">Signal</keyword>
<feature type="chain" id="PRO_5022826263" description="Lipoprotein" evidence="2">
    <location>
        <begin position="27"/>
        <end position="518"/>
    </location>
</feature>
<evidence type="ECO:0000313" key="4">
    <source>
        <dbReference type="Proteomes" id="UP000343317"/>
    </source>
</evidence>
<keyword evidence="4" id="KW-1185">Reference proteome</keyword>
<evidence type="ECO:0000313" key="3">
    <source>
        <dbReference type="EMBL" id="VVE55645.1"/>
    </source>
</evidence>
<protein>
    <recommendedName>
        <fullName evidence="5">Lipoprotein</fullName>
    </recommendedName>
</protein>
<evidence type="ECO:0000256" key="1">
    <source>
        <dbReference type="SAM" id="MobiDB-lite"/>
    </source>
</evidence>
<reference evidence="3 4" key="1">
    <citation type="submission" date="2019-08" db="EMBL/GenBank/DDBJ databases">
        <authorList>
            <person name="Peeters C."/>
        </authorList>
    </citation>
    <scope>NUCLEOTIDE SEQUENCE [LARGE SCALE GENOMIC DNA]</scope>
    <source>
        <strain evidence="3 4">LMG 31112</strain>
    </source>
</reference>
<dbReference type="AlphaFoldDB" id="A0A5E4Z520"/>
<organism evidence="3 4">
    <name type="scientific">Pandoraea horticolens</name>
    <dbReference type="NCBI Taxonomy" id="2508298"/>
    <lineage>
        <taxon>Bacteria</taxon>
        <taxon>Pseudomonadati</taxon>
        <taxon>Pseudomonadota</taxon>
        <taxon>Betaproteobacteria</taxon>
        <taxon>Burkholderiales</taxon>
        <taxon>Burkholderiaceae</taxon>
        <taxon>Pandoraea</taxon>
    </lineage>
</organism>
<evidence type="ECO:0000256" key="2">
    <source>
        <dbReference type="SAM" id="SignalP"/>
    </source>
</evidence>
<feature type="signal peptide" evidence="2">
    <location>
        <begin position="1"/>
        <end position="26"/>
    </location>
</feature>
<evidence type="ECO:0008006" key="5">
    <source>
        <dbReference type="Google" id="ProtNLM"/>
    </source>
</evidence>
<proteinExistence type="predicted"/>
<dbReference type="Proteomes" id="UP000343317">
    <property type="component" value="Unassembled WGS sequence"/>
</dbReference>
<name>A0A5E4Z520_9BURK</name>
<accession>A0A5E4Z520</accession>
<dbReference type="RefSeq" id="WP_150624086.1">
    <property type="nucleotide sequence ID" value="NZ_CABPSM010000024.1"/>
</dbReference>
<sequence length="518" mass="56189">MVSNGKQRVYPVALAVVLTLSNAAGANELRVEWLNSPCPKGLPAQDAEEGAQKFAPIVGAVITVLAPKLIAAGIDLAAKKLQAAGSDRPDLLSARTDAFFYEYLRQRRNALQARCIVAVEAENFNAPLTEEEPHRWRINAPHVGGFINPRMIFMAAVEPAPEGKLFRLVPTYLEIGDWRVHSFFGGSKRDYNFTVSLTAIGAAKPFASTDLAFKGLSDHTVYVASDPVLSAQVSDFMPLPEVSTGGAKYVSDVETAWASKDRAASLLDAQYKISNEKKKRAEPGYEAPPGKEPSVYNDGRYTAKLDAYCKGVAQSNKPLASAQRTVPAECNWRNQVALEAATSTKADAELRPTSLVWAAKTCWPDPTVRKQQLAMPAPKGYICTEPSTLAEAPSKLHTRVATLVVVSEVIPGSKAAKFFGDVLADSKADVSKVITDQLPPMTDQAKDAKDSAQRALQQAVVDADFQVTLAQNRLDELPADSPASKFTELRMKRQAAWYAANNAYRAVGRPPPYPETDQ</sequence>
<dbReference type="EMBL" id="CABPSM010000024">
    <property type="protein sequence ID" value="VVE55645.1"/>
    <property type="molecule type" value="Genomic_DNA"/>
</dbReference>
<feature type="region of interest" description="Disordered" evidence="1">
    <location>
        <begin position="277"/>
        <end position="296"/>
    </location>
</feature>